<evidence type="ECO:0000256" key="2">
    <source>
        <dbReference type="ARBA" id="ARBA00012438"/>
    </source>
</evidence>
<dbReference type="SUPFAM" id="SSF55874">
    <property type="entry name" value="ATPase domain of HSP90 chaperone/DNA topoisomerase II/histidine kinase"/>
    <property type="match status" value="1"/>
</dbReference>
<dbReference type="InterPro" id="IPR050736">
    <property type="entry name" value="Sensor_HK_Regulatory"/>
</dbReference>
<dbReference type="InterPro" id="IPR003594">
    <property type="entry name" value="HATPase_dom"/>
</dbReference>
<keyword evidence="7" id="KW-1133">Transmembrane helix</keyword>
<dbReference type="EC" id="2.7.13.3" evidence="2"/>
<dbReference type="PANTHER" id="PTHR43711">
    <property type="entry name" value="TWO-COMPONENT HISTIDINE KINASE"/>
    <property type="match status" value="1"/>
</dbReference>
<dbReference type="InterPro" id="IPR036097">
    <property type="entry name" value="HisK_dim/P_sf"/>
</dbReference>
<dbReference type="PRINTS" id="PR00344">
    <property type="entry name" value="BCTRLSENSOR"/>
</dbReference>
<dbReference type="AlphaFoldDB" id="A0A6J4IHF0"/>
<dbReference type="InterPro" id="IPR036890">
    <property type="entry name" value="HATPase_C_sf"/>
</dbReference>
<dbReference type="Gene3D" id="3.30.565.10">
    <property type="entry name" value="Histidine kinase-like ATPase, C-terminal domain"/>
    <property type="match status" value="1"/>
</dbReference>
<evidence type="ECO:0000256" key="7">
    <source>
        <dbReference type="SAM" id="Phobius"/>
    </source>
</evidence>
<evidence type="ECO:0000256" key="5">
    <source>
        <dbReference type="ARBA" id="ARBA00022777"/>
    </source>
</evidence>
<accession>A0A6J4IHF0</accession>
<comment type="catalytic activity">
    <reaction evidence="1">
        <text>ATP + protein L-histidine = ADP + protein N-phospho-L-histidine.</text>
        <dbReference type="EC" id="2.7.13.3"/>
    </reaction>
</comment>
<dbReference type="SMART" id="SM00388">
    <property type="entry name" value="HisKA"/>
    <property type="match status" value="1"/>
</dbReference>
<feature type="transmembrane region" description="Helical" evidence="7">
    <location>
        <begin position="167"/>
        <end position="192"/>
    </location>
</feature>
<dbReference type="InterPro" id="IPR005467">
    <property type="entry name" value="His_kinase_dom"/>
</dbReference>
<keyword evidence="6" id="KW-0902">Two-component regulatory system</keyword>
<evidence type="ECO:0000256" key="3">
    <source>
        <dbReference type="ARBA" id="ARBA00022553"/>
    </source>
</evidence>
<keyword evidence="5" id="KW-0418">Kinase</keyword>
<dbReference type="InterPro" id="IPR004358">
    <property type="entry name" value="Sig_transdc_His_kin-like_C"/>
</dbReference>
<evidence type="ECO:0000313" key="9">
    <source>
        <dbReference type="EMBL" id="CAA9252114.1"/>
    </source>
</evidence>
<reference evidence="9" key="1">
    <citation type="submission" date="2020-02" db="EMBL/GenBank/DDBJ databases">
        <authorList>
            <person name="Meier V. D."/>
        </authorList>
    </citation>
    <scope>NUCLEOTIDE SEQUENCE</scope>
    <source>
        <strain evidence="9">AVDCRST_MAG56</strain>
    </source>
</reference>
<evidence type="ECO:0000256" key="1">
    <source>
        <dbReference type="ARBA" id="ARBA00000085"/>
    </source>
</evidence>
<evidence type="ECO:0000259" key="8">
    <source>
        <dbReference type="PROSITE" id="PS50109"/>
    </source>
</evidence>
<keyword evidence="7" id="KW-0812">Transmembrane</keyword>
<feature type="domain" description="Histidine kinase" evidence="8">
    <location>
        <begin position="217"/>
        <end position="431"/>
    </location>
</feature>
<dbReference type="EMBL" id="CADCTQ010000181">
    <property type="protein sequence ID" value="CAA9252114.1"/>
    <property type="molecule type" value="Genomic_DNA"/>
</dbReference>
<dbReference type="Pfam" id="PF02518">
    <property type="entry name" value="HATPase_c"/>
    <property type="match status" value="1"/>
</dbReference>
<dbReference type="SUPFAM" id="SSF47384">
    <property type="entry name" value="Homodimeric domain of signal transducing histidine kinase"/>
    <property type="match status" value="1"/>
</dbReference>
<proteinExistence type="predicted"/>
<gene>
    <name evidence="9" type="ORF">AVDCRST_MAG56-1995</name>
</gene>
<dbReference type="SMART" id="SM00387">
    <property type="entry name" value="HATPase_c"/>
    <property type="match status" value="1"/>
</dbReference>
<dbReference type="CDD" id="cd00082">
    <property type="entry name" value="HisKA"/>
    <property type="match status" value="1"/>
</dbReference>
<evidence type="ECO:0000256" key="6">
    <source>
        <dbReference type="ARBA" id="ARBA00023012"/>
    </source>
</evidence>
<keyword evidence="3" id="KW-0597">Phosphoprotein</keyword>
<dbReference type="PANTHER" id="PTHR43711:SF1">
    <property type="entry name" value="HISTIDINE KINASE 1"/>
    <property type="match status" value="1"/>
</dbReference>
<dbReference type="PROSITE" id="PS50109">
    <property type="entry name" value="HIS_KIN"/>
    <property type="match status" value="1"/>
</dbReference>
<dbReference type="GO" id="GO:0000155">
    <property type="term" value="F:phosphorelay sensor kinase activity"/>
    <property type="evidence" value="ECO:0007669"/>
    <property type="project" value="InterPro"/>
</dbReference>
<name>A0A6J4IHF0_9SPHI</name>
<dbReference type="InterPro" id="IPR003661">
    <property type="entry name" value="HisK_dim/P_dom"/>
</dbReference>
<sequence>MSILFAVVLLLCAYRIAGTREADFSRVQSSFRLMSTVDRIYFHFLEAETCVARQPGDPAYQRQMAQLYAKLRTDLDELGRLVNDRPDQASGYRSLELLITKRRNSLLKDATSNYQRGMPVSNDGPPVLSTILTPYTARVRGITERMKNEEYRLLQADAGGDAGTHTLFYYLGLPAGLGLVALILLTSGLLLAEGRESRNREQKLQELNFNKDKFFSIVSHDLRGPAANMLKLSEFLMEETTPEDRKIITGHLYSSAQGLHKLLENLLGWARLQMGRVEVNPVPVNLYQAVQESIAQAALQASGKNIVVRNAVAPEATARVDEQMCAAVLRNLLQNAVKFTHPGGSVVVEARPAGTAVALLVSDTGVGMPAEVVNRLFHLGTHFSSRGTANESGSGLGLILCRELVEKNNGVLSVTSQPGKGTTFTVTLPTA</sequence>
<protein>
    <recommendedName>
        <fullName evidence="2">histidine kinase</fullName>
        <ecNumber evidence="2">2.7.13.3</ecNumber>
    </recommendedName>
</protein>
<organism evidence="9">
    <name type="scientific">uncultured Cytophagales bacterium</name>
    <dbReference type="NCBI Taxonomy" id="158755"/>
    <lineage>
        <taxon>Bacteria</taxon>
        <taxon>Pseudomonadati</taxon>
        <taxon>Bacteroidota</taxon>
        <taxon>Sphingobacteriia</taxon>
        <taxon>Sphingobacteriales</taxon>
        <taxon>environmental samples</taxon>
    </lineage>
</organism>
<evidence type="ECO:0000256" key="4">
    <source>
        <dbReference type="ARBA" id="ARBA00022679"/>
    </source>
</evidence>
<keyword evidence="4" id="KW-0808">Transferase</keyword>
<dbReference type="Gene3D" id="1.10.287.130">
    <property type="match status" value="1"/>
</dbReference>
<keyword evidence="7" id="KW-0472">Membrane</keyword>